<reference evidence="3" key="1">
    <citation type="submission" date="2021-04" db="EMBL/GenBank/DDBJ databases">
        <authorList>
            <person name="Pira H."/>
            <person name="Risdian C."/>
            <person name="Wink J."/>
        </authorList>
    </citation>
    <scope>NUCLEOTIDE SEQUENCE</scope>
    <source>
        <strain evidence="3">WH158</strain>
    </source>
</reference>
<dbReference type="Pfam" id="PF13676">
    <property type="entry name" value="TIR_2"/>
    <property type="match status" value="1"/>
</dbReference>
<evidence type="ECO:0000259" key="2">
    <source>
        <dbReference type="Pfam" id="PF13676"/>
    </source>
</evidence>
<name>A0A9X1JLS1_9SPHN</name>
<dbReference type="EMBL" id="JAGSPC010000004">
    <property type="protein sequence ID" value="MBV7260321.1"/>
    <property type="molecule type" value="Genomic_DNA"/>
</dbReference>
<accession>A0A9X1JLS1</accession>
<gene>
    <name evidence="3" type="ORF">KCG46_12140</name>
</gene>
<dbReference type="RefSeq" id="WP_218405708.1">
    <property type="nucleotide sequence ID" value="NZ_JAGSPC010000004.1"/>
</dbReference>
<keyword evidence="4" id="KW-1185">Reference proteome</keyword>
<evidence type="ECO:0000313" key="3">
    <source>
        <dbReference type="EMBL" id="MBV7260321.1"/>
    </source>
</evidence>
<dbReference type="GO" id="GO:0007165">
    <property type="term" value="P:signal transduction"/>
    <property type="evidence" value="ECO:0007669"/>
    <property type="project" value="InterPro"/>
</dbReference>
<keyword evidence="1" id="KW-1133">Transmembrane helix</keyword>
<feature type="transmembrane region" description="Helical" evidence="1">
    <location>
        <begin position="189"/>
        <end position="211"/>
    </location>
</feature>
<sequence>MENQSSVTSETEDEHQNYFGAFISYSHADGKAVRKLHRQIEAYRLPKGLGSVRSLNGEPGKLGKVFRDREDLSAAEDLSGAVRAALDGSQVLVVVCSPAAKSSHWVGQEIAYFREQHPTRPILAAIVDGEPKAAFPSALTTGGIEPLAADLRREGDGWKLGFLKVVAGIAGVPLDALIQRDSQRQLRRVTTITGMLAFIAIVMTAMTTIAVQARNEAQRQSRTTQEFNAYFLTEFREEMVAIGKLEIAMGFYDRILSYCEEQERIVQSLEDGQRTCARLVEITGMDYERLGDFDQARQHYLLAFRATELDLKANPDDPARILEHAISENRIGALEVRTGNYAKALDWFDSARGQITSIKQWGQTRQKWLREAAYVYANQGALFVRQDTFNQQAREMLEEAVSLNRQALKLGEDQKGFEYDLAFHLIWLAHGEFIALNRDAYNSYSQESLATSEALLAENPNDTWIAEQRMELIFRHADILNEANLDTAQIGKLLKEAISISATLAELEPKNEKWVAYRDRGLDLNKKMEDY</sequence>
<dbReference type="InterPro" id="IPR000157">
    <property type="entry name" value="TIR_dom"/>
</dbReference>
<dbReference type="AlphaFoldDB" id="A0A9X1JLS1"/>
<keyword evidence="1" id="KW-0812">Transmembrane</keyword>
<organism evidence="3 4">
    <name type="scientific">Erythrobacter crassostreae</name>
    <dbReference type="NCBI Taxonomy" id="2828328"/>
    <lineage>
        <taxon>Bacteria</taxon>
        <taxon>Pseudomonadati</taxon>
        <taxon>Pseudomonadota</taxon>
        <taxon>Alphaproteobacteria</taxon>
        <taxon>Sphingomonadales</taxon>
        <taxon>Erythrobacteraceae</taxon>
        <taxon>Erythrobacter/Porphyrobacter group</taxon>
        <taxon>Erythrobacter</taxon>
    </lineage>
</organism>
<comment type="caution">
    <text evidence="3">The sequence shown here is derived from an EMBL/GenBank/DDBJ whole genome shotgun (WGS) entry which is preliminary data.</text>
</comment>
<evidence type="ECO:0000256" key="1">
    <source>
        <dbReference type="SAM" id="Phobius"/>
    </source>
</evidence>
<evidence type="ECO:0000313" key="4">
    <source>
        <dbReference type="Proteomes" id="UP001138681"/>
    </source>
</evidence>
<proteinExistence type="predicted"/>
<dbReference type="Proteomes" id="UP001138681">
    <property type="component" value="Unassembled WGS sequence"/>
</dbReference>
<keyword evidence="1" id="KW-0472">Membrane</keyword>
<feature type="domain" description="TIR" evidence="2">
    <location>
        <begin position="22"/>
        <end position="145"/>
    </location>
</feature>
<protein>
    <submittedName>
        <fullName evidence="3">Toll/interleukin-1 receptor domain-containing protein</fullName>
    </submittedName>
</protein>
<keyword evidence="3" id="KW-0675">Receptor</keyword>